<dbReference type="AlphaFoldDB" id="A0AAP5IC77"/>
<dbReference type="SUPFAM" id="SSF48452">
    <property type="entry name" value="TPR-like"/>
    <property type="match status" value="1"/>
</dbReference>
<dbReference type="RefSeq" id="WP_208352301.1">
    <property type="nucleotide sequence ID" value="NZ_JAALHA020000021.1"/>
</dbReference>
<dbReference type="EMBL" id="JAALHA020000021">
    <property type="protein sequence ID" value="MDR9898972.1"/>
    <property type="molecule type" value="Genomic_DNA"/>
</dbReference>
<gene>
    <name evidence="3" type="ORF">G7B40_031095</name>
</gene>
<sequence length="420" mass="47229">MNTQLAATIEHYEAAIKRLKEAGSSINAETILRVLNARDAVQAALKQQTFIPASNLIKLIELDGAFRDSAKVITKAINDKTAEQLAYWRESVQPNAEAWWWRLDAVAPHPWDVWDWLWKALTIAGWTANISLLVNIATRFLGGGVGLIGAAAVVLPSILALLQVSSELTKTGQEGLKKLLDNRIPQQYHQEVKLAYTLLMSGVLAVFWLSLPAISNIYNHNGLKNYDNKSLGKAEQDYQRAISLNADNTEAHYNLGNLYEDWQNWEKAKKEYQIAVAGELPEAYNNLARLYIREKKYPQAAFLLTKGLELTNTPDFKKLEVRYSLFKNLGWARLEQGRYEEAQRNLQAAIGITNNPEAIVQKHIDNLGAAHCLLAQVLQKQKQPTALSHWQKCSDLGSSRNPDEDTWLHLGKVQLRKGGK</sequence>
<keyword evidence="2" id="KW-1133">Transmembrane helix</keyword>
<dbReference type="InterPro" id="IPR011990">
    <property type="entry name" value="TPR-like_helical_dom_sf"/>
</dbReference>
<dbReference type="Gene3D" id="1.25.40.10">
    <property type="entry name" value="Tetratricopeptide repeat domain"/>
    <property type="match status" value="1"/>
</dbReference>
<dbReference type="Pfam" id="PF13414">
    <property type="entry name" value="TPR_11"/>
    <property type="match status" value="1"/>
</dbReference>
<keyword evidence="2" id="KW-0812">Transmembrane</keyword>
<evidence type="ECO:0000256" key="2">
    <source>
        <dbReference type="SAM" id="Phobius"/>
    </source>
</evidence>
<keyword evidence="2" id="KW-0472">Membrane</keyword>
<organism evidence="3 4">
    <name type="scientific">Aetokthonos hydrillicola Thurmond2011</name>
    <dbReference type="NCBI Taxonomy" id="2712845"/>
    <lineage>
        <taxon>Bacteria</taxon>
        <taxon>Bacillati</taxon>
        <taxon>Cyanobacteriota</taxon>
        <taxon>Cyanophyceae</taxon>
        <taxon>Nostocales</taxon>
        <taxon>Hapalosiphonaceae</taxon>
        <taxon>Aetokthonos</taxon>
    </lineage>
</organism>
<reference evidence="4" key="1">
    <citation type="journal article" date="2021" name="Science">
        <title>Hunting the eagle killer: A cyanobacterial neurotoxin causes vacuolar myelinopathy.</title>
        <authorList>
            <person name="Breinlinger S."/>
            <person name="Phillips T.J."/>
            <person name="Haram B.N."/>
            <person name="Mares J."/>
            <person name="Martinez Yerena J.A."/>
            <person name="Hrouzek P."/>
            <person name="Sobotka R."/>
            <person name="Henderson W.M."/>
            <person name="Schmieder P."/>
            <person name="Williams S.M."/>
            <person name="Lauderdale J.D."/>
            <person name="Wilde H.D."/>
            <person name="Gerrin W."/>
            <person name="Kust A."/>
            <person name="Washington J.W."/>
            <person name="Wagner C."/>
            <person name="Geier B."/>
            <person name="Liebeke M."/>
            <person name="Enke H."/>
            <person name="Niedermeyer T.H.J."/>
            <person name="Wilde S.B."/>
        </authorList>
    </citation>
    <scope>NUCLEOTIDE SEQUENCE [LARGE SCALE GENOMIC DNA]</scope>
    <source>
        <strain evidence="4">Thurmond2011</strain>
    </source>
</reference>
<evidence type="ECO:0000313" key="4">
    <source>
        <dbReference type="Proteomes" id="UP000667802"/>
    </source>
</evidence>
<dbReference type="Proteomes" id="UP000667802">
    <property type="component" value="Unassembled WGS sequence"/>
</dbReference>
<accession>A0AAP5IC77</accession>
<name>A0AAP5IC77_9CYAN</name>
<comment type="caution">
    <text evidence="3">The sequence shown here is derived from an EMBL/GenBank/DDBJ whole genome shotgun (WGS) entry which is preliminary data.</text>
</comment>
<feature type="coiled-coil region" evidence="1">
    <location>
        <begin position="2"/>
        <end position="29"/>
    </location>
</feature>
<dbReference type="SMART" id="SM00028">
    <property type="entry name" value="TPR"/>
    <property type="match status" value="5"/>
</dbReference>
<evidence type="ECO:0000256" key="1">
    <source>
        <dbReference type="SAM" id="Coils"/>
    </source>
</evidence>
<proteinExistence type="predicted"/>
<evidence type="ECO:0000313" key="3">
    <source>
        <dbReference type="EMBL" id="MDR9898972.1"/>
    </source>
</evidence>
<protein>
    <submittedName>
        <fullName evidence="3">Tetratricopeptide repeat protein</fullName>
    </submittedName>
</protein>
<dbReference type="InterPro" id="IPR019734">
    <property type="entry name" value="TPR_rpt"/>
</dbReference>
<feature type="transmembrane region" description="Helical" evidence="2">
    <location>
        <begin position="194"/>
        <end position="214"/>
    </location>
</feature>
<feature type="transmembrane region" description="Helical" evidence="2">
    <location>
        <begin position="141"/>
        <end position="162"/>
    </location>
</feature>
<keyword evidence="4" id="KW-1185">Reference proteome</keyword>
<dbReference type="Pfam" id="PF13181">
    <property type="entry name" value="TPR_8"/>
    <property type="match status" value="2"/>
</dbReference>
<keyword evidence="1" id="KW-0175">Coiled coil</keyword>